<reference evidence="2 3" key="1">
    <citation type="submission" date="2019-02" db="EMBL/GenBank/DDBJ databases">
        <authorList>
            <person name="Li Y."/>
        </authorList>
    </citation>
    <scope>NUCLEOTIDE SEQUENCE [LARGE SCALE GENOMIC DNA]</scope>
    <source>
        <strain evidence="2 3">3-7</strain>
    </source>
</reference>
<evidence type="ECO:0000256" key="1">
    <source>
        <dbReference type="SAM" id="SignalP"/>
    </source>
</evidence>
<dbReference type="RefSeq" id="WP_130157394.1">
    <property type="nucleotide sequence ID" value="NZ_SGIS01000014.1"/>
</dbReference>
<sequence>MMRRGQLVCAGFAALVMAGGAAMAASDSGASVALSRIERGQYEISVVGSTATPRSVCIADPAILLQMQHPGVACARFVMADSPDGTTVSYRCASGGHGRTVVTITTPRSFDIDTQGIAGGAPFDLNYQGRRVGACPARSTASR</sequence>
<feature type="signal peptide" evidence="1">
    <location>
        <begin position="1"/>
        <end position="24"/>
    </location>
</feature>
<dbReference type="EMBL" id="SGIS01000014">
    <property type="protein sequence ID" value="RZF64490.1"/>
    <property type="molecule type" value="Genomic_DNA"/>
</dbReference>
<feature type="chain" id="PRO_5021019814" description="DUF3617 family protein" evidence="1">
    <location>
        <begin position="25"/>
        <end position="143"/>
    </location>
</feature>
<dbReference type="OrthoDB" id="7595119at2"/>
<keyword evidence="1" id="KW-0732">Signal</keyword>
<dbReference type="AlphaFoldDB" id="A0A4Q6XVU3"/>
<dbReference type="Proteomes" id="UP000292085">
    <property type="component" value="Unassembled WGS sequence"/>
</dbReference>
<keyword evidence="3" id="KW-1185">Reference proteome</keyword>
<name>A0A4Q6XVU3_9SPHN</name>
<proteinExistence type="predicted"/>
<evidence type="ECO:0008006" key="4">
    <source>
        <dbReference type="Google" id="ProtNLM"/>
    </source>
</evidence>
<organism evidence="2 3">
    <name type="scientific">Sphingomonas populi</name>
    <dbReference type="NCBI Taxonomy" id="2484750"/>
    <lineage>
        <taxon>Bacteria</taxon>
        <taxon>Pseudomonadati</taxon>
        <taxon>Pseudomonadota</taxon>
        <taxon>Alphaproteobacteria</taxon>
        <taxon>Sphingomonadales</taxon>
        <taxon>Sphingomonadaceae</taxon>
        <taxon>Sphingomonas</taxon>
    </lineage>
</organism>
<comment type="caution">
    <text evidence="2">The sequence shown here is derived from an EMBL/GenBank/DDBJ whole genome shotgun (WGS) entry which is preliminary data.</text>
</comment>
<accession>A0A4Q6XVU3</accession>
<evidence type="ECO:0000313" key="2">
    <source>
        <dbReference type="EMBL" id="RZF64490.1"/>
    </source>
</evidence>
<evidence type="ECO:0000313" key="3">
    <source>
        <dbReference type="Proteomes" id="UP000292085"/>
    </source>
</evidence>
<protein>
    <recommendedName>
        <fullName evidence="4">DUF3617 family protein</fullName>
    </recommendedName>
</protein>
<gene>
    <name evidence="2" type="ORF">EWE75_11120</name>
</gene>